<name>A0A6A4GRP4_9AGAR</name>
<dbReference type="Gene3D" id="3.30.1360.20">
    <property type="entry name" value="Transcriptional coactivator/pterin dehydratase"/>
    <property type="match status" value="1"/>
</dbReference>
<proteinExistence type="predicted"/>
<dbReference type="InterPro" id="IPR036428">
    <property type="entry name" value="PCD_sf"/>
</dbReference>
<dbReference type="OrthoDB" id="3263285at2759"/>
<evidence type="ECO:0000313" key="1">
    <source>
        <dbReference type="EMBL" id="KAE9387980.1"/>
    </source>
</evidence>
<protein>
    <recommendedName>
        <fullName evidence="3">4a-hydroxytetrahydrobiopterin dehydratase</fullName>
    </recommendedName>
</protein>
<dbReference type="EMBL" id="ML769769">
    <property type="protein sequence ID" value="KAE9387980.1"/>
    <property type="molecule type" value="Genomic_DNA"/>
</dbReference>
<dbReference type="AlphaFoldDB" id="A0A6A4GRP4"/>
<keyword evidence="2" id="KW-1185">Reference proteome</keyword>
<dbReference type="GO" id="GO:0008124">
    <property type="term" value="F:4-alpha-hydroxytetrahydrobiopterin dehydratase activity"/>
    <property type="evidence" value="ECO:0007669"/>
    <property type="project" value="InterPro"/>
</dbReference>
<organism evidence="1 2">
    <name type="scientific">Gymnopus androsaceus JB14</name>
    <dbReference type="NCBI Taxonomy" id="1447944"/>
    <lineage>
        <taxon>Eukaryota</taxon>
        <taxon>Fungi</taxon>
        <taxon>Dikarya</taxon>
        <taxon>Basidiomycota</taxon>
        <taxon>Agaricomycotina</taxon>
        <taxon>Agaricomycetes</taxon>
        <taxon>Agaricomycetidae</taxon>
        <taxon>Agaricales</taxon>
        <taxon>Marasmiineae</taxon>
        <taxon>Omphalotaceae</taxon>
        <taxon>Gymnopus</taxon>
    </lineage>
</organism>
<evidence type="ECO:0008006" key="3">
    <source>
        <dbReference type="Google" id="ProtNLM"/>
    </source>
</evidence>
<accession>A0A6A4GRP4</accession>
<reference evidence="1" key="1">
    <citation type="journal article" date="2019" name="Environ. Microbiol.">
        <title>Fungal ecological strategies reflected in gene transcription - a case study of two litter decomposers.</title>
        <authorList>
            <person name="Barbi F."/>
            <person name="Kohler A."/>
            <person name="Barry K."/>
            <person name="Baskaran P."/>
            <person name="Daum C."/>
            <person name="Fauchery L."/>
            <person name="Ihrmark K."/>
            <person name="Kuo A."/>
            <person name="LaButti K."/>
            <person name="Lipzen A."/>
            <person name="Morin E."/>
            <person name="Grigoriev I.V."/>
            <person name="Henrissat B."/>
            <person name="Lindahl B."/>
            <person name="Martin F."/>
        </authorList>
    </citation>
    <scope>NUCLEOTIDE SEQUENCE</scope>
    <source>
        <strain evidence="1">JB14</strain>
    </source>
</reference>
<dbReference type="Proteomes" id="UP000799118">
    <property type="component" value="Unassembled WGS sequence"/>
</dbReference>
<dbReference type="GO" id="GO:0006729">
    <property type="term" value="P:tetrahydrobiopterin biosynthetic process"/>
    <property type="evidence" value="ECO:0007669"/>
    <property type="project" value="InterPro"/>
</dbReference>
<evidence type="ECO:0000313" key="2">
    <source>
        <dbReference type="Proteomes" id="UP000799118"/>
    </source>
</evidence>
<sequence length="278" mass="32222">MLFPTLTVTRFRVLSLRGTIRYKHNDFTTVQTQEHVAALLPIPPRPKTRPTPWLLPDEMEKYLIPLRERIPFRPTTVKQFLKNTERGSEPSETRKTLGNGLIYFAWYSFPTLERGQEFIEGVKEIAQKEKHHPSLLRLEQRQQPISKVFINIHTHEAYIPKAVSKLRPDFPAREATPFPETLIVPGLTMRDVRFAMLVDELFRSNESSDDSIPSLVMKPRENTPTVSDLVQRIFRYRFCPCCGLPHPLVECTAREVYKPKGGGEWEITTLDPNLTERS</sequence>
<gene>
    <name evidence="1" type="ORF">BT96DRAFT_981217</name>
</gene>